<comment type="caution">
    <text evidence="3">The sequence shown here is derived from an EMBL/GenBank/DDBJ whole genome shotgun (WGS) entry which is preliminary data.</text>
</comment>
<dbReference type="EMBL" id="JACRWH010000030">
    <property type="protein sequence ID" value="MBC6012607.1"/>
    <property type="molecule type" value="Genomic_DNA"/>
</dbReference>
<sequence>MKKIIASLFLLLCVFGSPVIEIYAEGVQDDNPVENTRNNDENQHEDSNEYEPSLCCGNKGEQ</sequence>
<evidence type="ECO:0000256" key="1">
    <source>
        <dbReference type="SAM" id="MobiDB-lite"/>
    </source>
</evidence>
<name>A0ABR7KIR3_9FIRM</name>
<evidence type="ECO:0000313" key="4">
    <source>
        <dbReference type="Proteomes" id="UP000649075"/>
    </source>
</evidence>
<feature type="signal peptide" evidence="2">
    <location>
        <begin position="1"/>
        <end position="19"/>
    </location>
</feature>
<feature type="region of interest" description="Disordered" evidence="1">
    <location>
        <begin position="26"/>
        <end position="62"/>
    </location>
</feature>
<protein>
    <recommendedName>
        <fullName evidence="5">Secreted protein</fullName>
    </recommendedName>
</protein>
<proteinExistence type="predicted"/>
<feature type="chain" id="PRO_5046387983" description="Secreted protein" evidence="2">
    <location>
        <begin position="20"/>
        <end position="62"/>
    </location>
</feature>
<evidence type="ECO:0008006" key="5">
    <source>
        <dbReference type="Google" id="ProtNLM"/>
    </source>
</evidence>
<gene>
    <name evidence="3" type="ORF">H8911_07640</name>
</gene>
<reference evidence="3 4" key="1">
    <citation type="submission" date="2020-08" db="EMBL/GenBank/DDBJ databases">
        <authorList>
            <person name="Liu C."/>
            <person name="Sun Q."/>
        </authorList>
    </citation>
    <scope>NUCLEOTIDE SEQUENCE [LARGE SCALE GENOMIC DNA]</scope>
    <source>
        <strain evidence="3 4">L34</strain>
    </source>
</reference>
<evidence type="ECO:0000313" key="3">
    <source>
        <dbReference type="EMBL" id="MBC6012607.1"/>
    </source>
</evidence>
<feature type="compositionally biased region" description="Basic and acidic residues" evidence="1">
    <location>
        <begin position="37"/>
        <end position="47"/>
    </location>
</feature>
<evidence type="ECO:0000256" key="2">
    <source>
        <dbReference type="SAM" id="SignalP"/>
    </source>
</evidence>
<dbReference type="Proteomes" id="UP000649075">
    <property type="component" value="Unassembled WGS sequence"/>
</dbReference>
<accession>A0ABR7KIR3</accession>
<dbReference type="RefSeq" id="WP_003864724.1">
    <property type="nucleotide sequence ID" value="NZ_JACRWH010000030.1"/>
</dbReference>
<organism evidence="3 4">
    <name type="scientific">Holdemanella hominis</name>
    <dbReference type="NCBI Taxonomy" id="2764327"/>
    <lineage>
        <taxon>Bacteria</taxon>
        <taxon>Bacillati</taxon>
        <taxon>Bacillota</taxon>
        <taxon>Erysipelotrichia</taxon>
        <taxon>Erysipelotrichales</taxon>
        <taxon>Erysipelotrichaceae</taxon>
        <taxon>Holdemanella</taxon>
    </lineage>
</organism>
<keyword evidence="2" id="KW-0732">Signal</keyword>
<keyword evidence="4" id="KW-1185">Reference proteome</keyword>